<organism evidence="1 2">
    <name type="scientific">Penicillium argentinense</name>
    <dbReference type="NCBI Taxonomy" id="1131581"/>
    <lineage>
        <taxon>Eukaryota</taxon>
        <taxon>Fungi</taxon>
        <taxon>Dikarya</taxon>
        <taxon>Ascomycota</taxon>
        <taxon>Pezizomycotina</taxon>
        <taxon>Eurotiomycetes</taxon>
        <taxon>Eurotiomycetidae</taxon>
        <taxon>Eurotiales</taxon>
        <taxon>Aspergillaceae</taxon>
        <taxon>Penicillium</taxon>
    </lineage>
</organism>
<evidence type="ECO:0000313" key="2">
    <source>
        <dbReference type="Proteomes" id="UP001149074"/>
    </source>
</evidence>
<dbReference type="GeneID" id="81362023"/>
<reference evidence="1" key="1">
    <citation type="submission" date="2022-11" db="EMBL/GenBank/DDBJ databases">
        <authorList>
            <person name="Petersen C."/>
        </authorList>
    </citation>
    <scope>NUCLEOTIDE SEQUENCE</scope>
    <source>
        <strain evidence="1">IBT 30761</strain>
    </source>
</reference>
<name>A0A9W9EPU1_9EURO</name>
<evidence type="ECO:0000313" key="1">
    <source>
        <dbReference type="EMBL" id="KAJ5085782.1"/>
    </source>
</evidence>
<comment type="caution">
    <text evidence="1">The sequence shown here is derived from an EMBL/GenBank/DDBJ whole genome shotgun (WGS) entry which is preliminary data.</text>
</comment>
<dbReference type="AlphaFoldDB" id="A0A9W9EPU1"/>
<accession>A0A9W9EPU1</accession>
<dbReference type="RefSeq" id="XP_056470460.1">
    <property type="nucleotide sequence ID" value="XM_056623044.1"/>
</dbReference>
<keyword evidence="2" id="KW-1185">Reference proteome</keyword>
<reference evidence="1" key="2">
    <citation type="journal article" date="2023" name="IMA Fungus">
        <title>Comparative genomic study of the Penicillium genus elucidates a diverse pangenome and 15 lateral gene transfer events.</title>
        <authorList>
            <person name="Petersen C."/>
            <person name="Sorensen T."/>
            <person name="Nielsen M.R."/>
            <person name="Sondergaard T.E."/>
            <person name="Sorensen J.L."/>
            <person name="Fitzpatrick D.A."/>
            <person name="Frisvad J.C."/>
            <person name="Nielsen K.L."/>
        </authorList>
    </citation>
    <scope>NUCLEOTIDE SEQUENCE</scope>
    <source>
        <strain evidence="1">IBT 30761</strain>
    </source>
</reference>
<dbReference type="EMBL" id="JAPQKI010000010">
    <property type="protein sequence ID" value="KAJ5085782.1"/>
    <property type="molecule type" value="Genomic_DNA"/>
</dbReference>
<dbReference type="OrthoDB" id="4777915at2759"/>
<gene>
    <name evidence="1" type="ORF">N7532_010553</name>
</gene>
<sequence>MEHLFPGFVRVLRNLDDANGLLATFQEFENNPSALSAEDRIRLLDFPDLATQVANIAATASTTLNKQDFLKKGAESPRDLTSSEIALLKSRYWGKLTFDESVAFEDALGTLSDVSYGHRTETLERMQNFQSHLYEQYEAKAIENASDEEVRRIEERLEARKQKDVEKMLQKGQPWLRQLWQEDQDKRPWGYAIFENPQWKAENPDRWEQYNRKLSHSMHMAFSAIASGFTIQSRYCVERLDWPPETPTEDEKFPMILSELRKQFNYLRSYPPKRKYQGLTEGTLRNVFLYLDGDSAASVLENRLANDFWIWAVDPDYVEDTENQSSSGYQGYLRVRLQQLIHNFYVARRWHTDTVSLKDLWKAAQKDPHNGSFVSLKDEEIFSQDSTWEVAAALRTPFAR</sequence>
<dbReference type="Proteomes" id="UP001149074">
    <property type="component" value="Unassembled WGS sequence"/>
</dbReference>
<protein>
    <submittedName>
        <fullName evidence="1">Uncharacterized protein</fullName>
    </submittedName>
</protein>
<proteinExistence type="predicted"/>